<keyword evidence="1" id="KW-0812">Transmembrane</keyword>
<name>A0A9N9FSI3_9GLOM</name>
<feature type="transmembrane region" description="Helical" evidence="1">
    <location>
        <begin position="12"/>
        <end position="37"/>
    </location>
</feature>
<reference evidence="2" key="1">
    <citation type="submission" date="2021-06" db="EMBL/GenBank/DDBJ databases">
        <authorList>
            <person name="Kallberg Y."/>
            <person name="Tangrot J."/>
            <person name="Rosling A."/>
        </authorList>
    </citation>
    <scope>NUCLEOTIDE SEQUENCE</scope>
    <source>
        <strain evidence="2">AZ414A</strain>
    </source>
</reference>
<keyword evidence="1" id="KW-1133">Transmembrane helix</keyword>
<dbReference type="EMBL" id="CAJVPK010000912">
    <property type="protein sequence ID" value="CAG8558895.1"/>
    <property type="molecule type" value="Genomic_DNA"/>
</dbReference>
<comment type="caution">
    <text evidence="2">The sequence shown here is derived from an EMBL/GenBank/DDBJ whole genome shotgun (WGS) entry which is preliminary data.</text>
</comment>
<evidence type="ECO:0000313" key="2">
    <source>
        <dbReference type="EMBL" id="CAG8558895.1"/>
    </source>
</evidence>
<evidence type="ECO:0000313" key="3">
    <source>
        <dbReference type="Proteomes" id="UP000789706"/>
    </source>
</evidence>
<dbReference type="Proteomes" id="UP000789706">
    <property type="component" value="Unassembled WGS sequence"/>
</dbReference>
<gene>
    <name evidence="2" type="ORF">DEBURN_LOCUS7484</name>
</gene>
<dbReference type="OrthoDB" id="2239528at2759"/>
<sequence length="188" mass="20892">MNTIKTITISPSIRTGTIILASINLFFTIGGAVAFLGKPQEYAPDLAKAVTLIFGIAFIISTLVTLFGIIGSILKAAAVVRISSVMLWSFVIIYIIIALITITNQFPNKQTAIERCTSDTSIISITDIDDYCQDRESWRIIRNIVLVVHRYAKKLEEDYYEHRKIQKGVKGVKGGDTISKDFNLHATH</sequence>
<accession>A0A9N9FSI3</accession>
<feature type="transmembrane region" description="Helical" evidence="1">
    <location>
        <begin position="85"/>
        <end position="106"/>
    </location>
</feature>
<protein>
    <submittedName>
        <fullName evidence="2">1949_t:CDS:1</fullName>
    </submittedName>
</protein>
<evidence type="ECO:0000256" key="1">
    <source>
        <dbReference type="SAM" id="Phobius"/>
    </source>
</evidence>
<feature type="transmembrane region" description="Helical" evidence="1">
    <location>
        <begin position="49"/>
        <end position="73"/>
    </location>
</feature>
<keyword evidence="3" id="KW-1185">Reference proteome</keyword>
<dbReference type="AlphaFoldDB" id="A0A9N9FSI3"/>
<keyword evidence="1" id="KW-0472">Membrane</keyword>
<feature type="non-terminal residue" evidence="2">
    <location>
        <position position="1"/>
    </location>
</feature>
<proteinExistence type="predicted"/>
<organism evidence="2 3">
    <name type="scientific">Diversispora eburnea</name>
    <dbReference type="NCBI Taxonomy" id="1213867"/>
    <lineage>
        <taxon>Eukaryota</taxon>
        <taxon>Fungi</taxon>
        <taxon>Fungi incertae sedis</taxon>
        <taxon>Mucoromycota</taxon>
        <taxon>Glomeromycotina</taxon>
        <taxon>Glomeromycetes</taxon>
        <taxon>Diversisporales</taxon>
        <taxon>Diversisporaceae</taxon>
        <taxon>Diversispora</taxon>
    </lineage>
</organism>